<evidence type="ECO:0000313" key="4">
    <source>
        <dbReference type="EMBL" id="KAJ5703403.1"/>
    </source>
</evidence>
<dbReference type="SUPFAM" id="SSF57850">
    <property type="entry name" value="RING/U-box"/>
    <property type="match status" value="1"/>
</dbReference>
<dbReference type="InterPro" id="IPR013083">
    <property type="entry name" value="Znf_RING/FYVE/PHD"/>
</dbReference>
<keyword evidence="5" id="KW-1185">Reference proteome</keyword>
<comment type="caution">
    <text evidence="4">The sequence shown here is derived from an EMBL/GenBank/DDBJ whole genome shotgun (WGS) entry which is preliminary data.</text>
</comment>
<evidence type="ECO:0000256" key="1">
    <source>
        <dbReference type="PROSITE-ProRule" id="PRU00175"/>
    </source>
</evidence>
<name>A0AAD6MQ77_9EURO</name>
<dbReference type="AlphaFoldDB" id="A0AAD6MQ77"/>
<sequence>MERFEEFQRHNRPNHSTTPLTEDQKGMIERITRQRWHQRYRAGETARVAAEDTIVFMTLFGRAYFNESVKILRSHNLIRQNVNVLYGGWCVVAMLRVPPEQRGEVIEVPARVIPTELMLRVEPSIYAAAEDIPSFLREIRTMVDGPYSGRENPLDFLRLPREKLSSVLKDGDETTCAICQEEVKPDEKVVVLNCKHWFCVECTNSWLSVKDTCPMCRCKVEPPEGYDSSMPSELPFFYDDEEGEFYF</sequence>
<dbReference type="PANTHER" id="PTHR45676:SF159">
    <property type="entry name" value="RING-H2 FINGER PROTEIN ATL51"/>
    <property type="match status" value="1"/>
</dbReference>
<organism evidence="4 5">
    <name type="scientific">Penicillium malachiteum</name>
    <dbReference type="NCBI Taxonomy" id="1324776"/>
    <lineage>
        <taxon>Eukaryota</taxon>
        <taxon>Fungi</taxon>
        <taxon>Dikarya</taxon>
        <taxon>Ascomycota</taxon>
        <taxon>Pezizomycotina</taxon>
        <taxon>Eurotiomycetes</taxon>
        <taxon>Eurotiomycetidae</taxon>
        <taxon>Eurotiales</taxon>
        <taxon>Aspergillaceae</taxon>
        <taxon>Penicillium</taxon>
    </lineage>
</organism>
<protein>
    <recommendedName>
        <fullName evidence="3">RING-type domain-containing protein</fullName>
    </recommendedName>
</protein>
<keyword evidence="1" id="KW-0479">Metal-binding</keyword>
<dbReference type="PROSITE" id="PS50089">
    <property type="entry name" value="ZF_RING_2"/>
    <property type="match status" value="1"/>
</dbReference>
<dbReference type="Pfam" id="PF13639">
    <property type="entry name" value="zf-RING_2"/>
    <property type="match status" value="1"/>
</dbReference>
<accession>A0AAD6MQ77</accession>
<dbReference type="GO" id="GO:0008270">
    <property type="term" value="F:zinc ion binding"/>
    <property type="evidence" value="ECO:0007669"/>
    <property type="project" value="UniProtKB-KW"/>
</dbReference>
<dbReference type="PANTHER" id="PTHR45676">
    <property type="entry name" value="RING-H2 FINGER PROTEIN ATL51-RELATED"/>
    <property type="match status" value="1"/>
</dbReference>
<proteinExistence type="predicted"/>
<feature type="domain" description="RING-type" evidence="3">
    <location>
        <begin position="176"/>
        <end position="217"/>
    </location>
</feature>
<dbReference type="Gene3D" id="3.30.40.10">
    <property type="entry name" value="Zinc/RING finger domain, C3HC4 (zinc finger)"/>
    <property type="match status" value="1"/>
</dbReference>
<dbReference type="SMART" id="SM00184">
    <property type="entry name" value="RING"/>
    <property type="match status" value="1"/>
</dbReference>
<dbReference type="InterPro" id="IPR001841">
    <property type="entry name" value="Znf_RING"/>
</dbReference>
<feature type="region of interest" description="Disordered" evidence="2">
    <location>
        <begin position="1"/>
        <end position="24"/>
    </location>
</feature>
<evidence type="ECO:0000313" key="5">
    <source>
        <dbReference type="Proteomes" id="UP001215712"/>
    </source>
</evidence>
<evidence type="ECO:0000256" key="2">
    <source>
        <dbReference type="SAM" id="MobiDB-lite"/>
    </source>
</evidence>
<reference evidence="4" key="2">
    <citation type="submission" date="2023-01" db="EMBL/GenBank/DDBJ databases">
        <authorList>
            <person name="Petersen C."/>
        </authorList>
    </citation>
    <scope>NUCLEOTIDE SEQUENCE</scope>
    <source>
        <strain evidence="4">IBT 17514</strain>
    </source>
</reference>
<keyword evidence="1" id="KW-0862">Zinc</keyword>
<dbReference type="GO" id="GO:0016567">
    <property type="term" value="P:protein ubiquitination"/>
    <property type="evidence" value="ECO:0007669"/>
    <property type="project" value="TreeGrafter"/>
</dbReference>
<gene>
    <name evidence="4" type="ORF">N7493_011792</name>
</gene>
<dbReference type="EMBL" id="JAQJAN010000023">
    <property type="protein sequence ID" value="KAJ5703403.1"/>
    <property type="molecule type" value="Genomic_DNA"/>
</dbReference>
<reference evidence="4" key="1">
    <citation type="journal article" date="2023" name="IMA Fungus">
        <title>Comparative genomic study of the Penicillium genus elucidates a diverse pangenome and 15 lateral gene transfer events.</title>
        <authorList>
            <person name="Petersen C."/>
            <person name="Sorensen T."/>
            <person name="Nielsen M.R."/>
            <person name="Sondergaard T.E."/>
            <person name="Sorensen J.L."/>
            <person name="Fitzpatrick D.A."/>
            <person name="Frisvad J.C."/>
            <person name="Nielsen K.L."/>
        </authorList>
    </citation>
    <scope>NUCLEOTIDE SEQUENCE</scope>
    <source>
        <strain evidence="4">IBT 17514</strain>
    </source>
</reference>
<dbReference type="Proteomes" id="UP001215712">
    <property type="component" value="Unassembled WGS sequence"/>
</dbReference>
<keyword evidence="1" id="KW-0863">Zinc-finger</keyword>
<evidence type="ECO:0000259" key="3">
    <source>
        <dbReference type="PROSITE" id="PS50089"/>
    </source>
</evidence>